<name>A0A9K3CT88_9EUKA</name>
<feature type="compositionally biased region" description="Acidic residues" evidence="1">
    <location>
        <begin position="683"/>
        <end position="696"/>
    </location>
</feature>
<dbReference type="AlphaFoldDB" id="A0A9K3CT88"/>
<organism evidence="2 3">
    <name type="scientific">Kipferlia bialata</name>
    <dbReference type="NCBI Taxonomy" id="797122"/>
    <lineage>
        <taxon>Eukaryota</taxon>
        <taxon>Metamonada</taxon>
        <taxon>Carpediemonas-like organisms</taxon>
        <taxon>Kipferlia</taxon>
    </lineage>
</organism>
<gene>
    <name evidence="2" type="ORF">KIPB_002683</name>
</gene>
<feature type="compositionally biased region" description="Basic and acidic residues" evidence="1">
    <location>
        <begin position="469"/>
        <end position="482"/>
    </location>
</feature>
<feature type="compositionally biased region" description="Acidic residues" evidence="1">
    <location>
        <begin position="34"/>
        <end position="55"/>
    </location>
</feature>
<proteinExistence type="predicted"/>
<evidence type="ECO:0000313" key="2">
    <source>
        <dbReference type="EMBL" id="GIQ81685.1"/>
    </source>
</evidence>
<feature type="region of interest" description="Disordered" evidence="1">
    <location>
        <begin position="708"/>
        <end position="756"/>
    </location>
</feature>
<comment type="caution">
    <text evidence="2">The sequence shown here is derived from an EMBL/GenBank/DDBJ whole genome shotgun (WGS) entry which is preliminary data.</text>
</comment>
<reference evidence="2 3" key="1">
    <citation type="journal article" date="2018" name="PLoS ONE">
        <title>The draft genome of Kipferlia bialata reveals reductive genome evolution in fornicate parasites.</title>
        <authorList>
            <person name="Tanifuji G."/>
            <person name="Takabayashi S."/>
            <person name="Kume K."/>
            <person name="Takagi M."/>
            <person name="Nakayama T."/>
            <person name="Kamikawa R."/>
            <person name="Inagaki Y."/>
            <person name="Hashimoto T."/>
        </authorList>
    </citation>
    <scope>NUCLEOTIDE SEQUENCE [LARGE SCALE GENOMIC DNA]</scope>
    <source>
        <strain evidence="2">NY0173</strain>
    </source>
</reference>
<sequence length="756" mass="85147">TQSSFSVDPHMKKKKWEREREKAVERERERERDEESDCQELEVDMEGEGEEESECKEDKVEIDKASDLSLEEELFLFNLREVGLYKSGDQETGKCKTVPISVKFHIAKPSVSTDLIRRNHQNKCGYKLSKKAQAALIKKNPATKVDRTVKSKTFQTILDTITGCTEVVLKGQFEQELDRLWGIGTDAHERLVTYLWAMMMHYRFKADPTEDWQSCLLRPITGRDWFNLSGTMPPVTDVVEDLAGVPEAQTTALSTAPVTDIEVLAAPTAPTSTVMDIMRAALPDATMPIQPIQHVQPTEWGVDGERKREREVEGGDVSMGGYGESEGLPTASAPYHHGHQQSGARGNVFFVPAATAPVTKSSFDTIYLALPESRRWTSHTEAQDLTERRRRKILELKAVYHRITEMAKIIQTLNQKRVTDVEREDLVTRFMQLLRDPEFESDGMPQVVRDTRLVQTTKPRSGFRSPVQPDKKRGTDHDRPHTTDPNPNSHSSYVSGHGHVSSKSVAPDCVRTEQERETEAVPDVPPYNPTLFGSAEYVDSLDTDVPMEPTTPCTDTAHYLASTLQGMRVSVTDKDDESRPATPIVQAKALQALSGGNVTVTEVAPPLHPSMWDAHMDMLMREKVEKRDAQEKRERERERDAQEKRERERFVRERERVEQSDEDSAEDVVVGVGTTDTSLEEPFEVEREEGEGEMDTPESAASTTHCLLVPDYGTDPMPHQPLGYQNQYTGNGGRRPAAFLTHSNPVYTGDKEEKGD</sequence>
<feature type="compositionally biased region" description="Low complexity" evidence="1">
    <location>
        <begin position="489"/>
        <end position="505"/>
    </location>
</feature>
<feature type="compositionally biased region" description="Basic and acidic residues" evidence="1">
    <location>
        <begin position="303"/>
        <end position="313"/>
    </location>
</feature>
<feature type="compositionally biased region" description="Basic and acidic residues" evidence="1">
    <location>
        <begin position="625"/>
        <end position="659"/>
    </location>
</feature>
<feature type="region of interest" description="Disordered" evidence="1">
    <location>
        <begin position="300"/>
        <end position="342"/>
    </location>
</feature>
<evidence type="ECO:0000313" key="3">
    <source>
        <dbReference type="Proteomes" id="UP000265618"/>
    </source>
</evidence>
<dbReference type="Proteomes" id="UP000265618">
    <property type="component" value="Unassembled WGS sequence"/>
</dbReference>
<feature type="non-terminal residue" evidence="2">
    <location>
        <position position="1"/>
    </location>
</feature>
<feature type="region of interest" description="Disordered" evidence="1">
    <location>
        <begin position="1"/>
        <end position="58"/>
    </location>
</feature>
<protein>
    <submittedName>
        <fullName evidence="2">Uncharacterized protein</fullName>
    </submittedName>
</protein>
<feature type="region of interest" description="Disordered" evidence="1">
    <location>
        <begin position="442"/>
        <end position="529"/>
    </location>
</feature>
<feature type="region of interest" description="Disordered" evidence="1">
    <location>
        <begin position="683"/>
        <end position="702"/>
    </location>
</feature>
<feature type="compositionally biased region" description="Basic and acidic residues" evidence="1">
    <location>
        <begin position="510"/>
        <end position="519"/>
    </location>
</feature>
<accession>A0A9K3CT88</accession>
<feature type="region of interest" description="Disordered" evidence="1">
    <location>
        <begin position="625"/>
        <end position="667"/>
    </location>
</feature>
<dbReference type="EMBL" id="BDIP01000465">
    <property type="protein sequence ID" value="GIQ81685.1"/>
    <property type="molecule type" value="Genomic_DNA"/>
</dbReference>
<feature type="compositionally biased region" description="Basic and acidic residues" evidence="1">
    <location>
        <begin position="16"/>
        <end position="33"/>
    </location>
</feature>
<keyword evidence="3" id="KW-1185">Reference proteome</keyword>
<evidence type="ECO:0000256" key="1">
    <source>
        <dbReference type="SAM" id="MobiDB-lite"/>
    </source>
</evidence>